<keyword evidence="1" id="KW-0802">TPR repeat</keyword>
<sequence length="282" mass="32794">MAASYYYLGRICNHLNQLEQSLSYTTKGIEAFNPSGERLHFQYHLWINKVSVLEKQNRDSEALNIVEEIWNDIHLVDTAEARLNLYQIRVELLIKLHRYDEAIEIALDGLRDKARIDMMYDRCFELWSSLAEAYAKKGLLSNAEACFQAALELEGNIQKKYLTIKTYTQSGLLYLEQNKMDLAQRTIEEAVRRGKKFHDDYRLVQALIGLGHCYLKQSKDLKGLKIFEEALELSKKHSFNLPMFDILLEITDICKRNNLPTYQKYVDDFQQAAIQLRKVGAG</sequence>
<evidence type="ECO:0000256" key="1">
    <source>
        <dbReference type="PROSITE-ProRule" id="PRU00339"/>
    </source>
</evidence>
<evidence type="ECO:0000313" key="2">
    <source>
        <dbReference type="EMBL" id="MBA4496511.1"/>
    </source>
</evidence>
<dbReference type="PROSITE" id="PS50005">
    <property type="entry name" value="TPR"/>
    <property type="match status" value="1"/>
</dbReference>
<organism evidence="2 3">
    <name type="scientific">Paenactinomyces guangxiensis</name>
    <dbReference type="NCBI Taxonomy" id="1490290"/>
    <lineage>
        <taxon>Bacteria</taxon>
        <taxon>Bacillati</taxon>
        <taxon>Bacillota</taxon>
        <taxon>Bacilli</taxon>
        <taxon>Bacillales</taxon>
        <taxon>Thermoactinomycetaceae</taxon>
        <taxon>Paenactinomyces</taxon>
    </lineage>
</organism>
<dbReference type="AlphaFoldDB" id="A0A7W1WVB7"/>
<dbReference type="SMART" id="SM00028">
    <property type="entry name" value="TPR"/>
    <property type="match status" value="4"/>
</dbReference>
<dbReference type="InterPro" id="IPR019734">
    <property type="entry name" value="TPR_rpt"/>
</dbReference>
<dbReference type="RefSeq" id="WP_181754995.1">
    <property type="nucleotide sequence ID" value="NZ_JACEIQ010000039.1"/>
</dbReference>
<dbReference type="InterPro" id="IPR011990">
    <property type="entry name" value="TPR-like_helical_dom_sf"/>
</dbReference>
<comment type="caution">
    <text evidence="2">The sequence shown here is derived from an EMBL/GenBank/DDBJ whole genome shotgun (WGS) entry which is preliminary data.</text>
</comment>
<keyword evidence="3" id="KW-1185">Reference proteome</keyword>
<accession>A0A7W1WVB7</accession>
<gene>
    <name evidence="2" type="ORF">H1191_19840</name>
</gene>
<dbReference type="EMBL" id="JACEIQ010000039">
    <property type="protein sequence ID" value="MBA4496511.1"/>
    <property type="molecule type" value="Genomic_DNA"/>
</dbReference>
<proteinExistence type="predicted"/>
<reference evidence="2 3" key="1">
    <citation type="submission" date="2020-07" db="EMBL/GenBank/DDBJ databases">
        <authorList>
            <person name="Feng H."/>
        </authorList>
    </citation>
    <scope>NUCLEOTIDE SEQUENCE [LARGE SCALE GENOMIC DNA]</scope>
    <source>
        <strain evidence="3">s-10</strain>
    </source>
</reference>
<dbReference type="Proteomes" id="UP000535491">
    <property type="component" value="Unassembled WGS sequence"/>
</dbReference>
<dbReference type="Gene3D" id="1.25.40.10">
    <property type="entry name" value="Tetratricopeptide repeat domain"/>
    <property type="match status" value="2"/>
</dbReference>
<evidence type="ECO:0000313" key="3">
    <source>
        <dbReference type="Proteomes" id="UP000535491"/>
    </source>
</evidence>
<protein>
    <submittedName>
        <fullName evidence="2">Tetratricopeptide repeat protein</fullName>
    </submittedName>
</protein>
<feature type="repeat" description="TPR" evidence="1">
    <location>
        <begin position="204"/>
        <end position="237"/>
    </location>
</feature>
<dbReference type="Pfam" id="PF13432">
    <property type="entry name" value="TPR_16"/>
    <property type="match status" value="1"/>
</dbReference>
<dbReference type="Pfam" id="PF13181">
    <property type="entry name" value="TPR_8"/>
    <property type="match status" value="1"/>
</dbReference>
<name>A0A7W1WVB7_9BACL</name>
<dbReference type="SUPFAM" id="SSF48452">
    <property type="entry name" value="TPR-like"/>
    <property type="match status" value="2"/>
</dbReference>